<proteinExistence type="predicted"/>
<gene>
    <name evidence="1" type="ORF">GCM10022224_044010</name>
</gene>
<accession>A0ABP7BZZ6</accession>
<keyword evidence="2" id="KW-1185">Reference proteome</keyword>
<evidence type="ECO:0000313" key="1">
    <source>
        <dbReference type="EMBL" id="GAA3674892.1"/>
    </source>
</evidence>
<reference evidence="2" key="1">
    <citation type="journal article" date="2019" name="Int. J. Syst. Evol. Microbiol.">
        <title>The Global Catalogue of Microorganisms (GCM) 10K type strain sequencing project: providing services to taxonomists for standard genome sequencing and annotation.</title>
        <authorList>
            <consortium name="The Broad Institute Genomics Platform"/>
            <consortium name="The Broad Institute Genome Sequencing Center for Infectious Disease"/>
            <person name="Wu L."/>
            <person name="Ma J."/>
        </authorList>
    </citation>
    <scope>NUCLEOTIDE SEQUENCE [LARGE SCALE GENOMIC DNA]</scope>
    <source>
        <strain evidence="2">JCM 16904</strain>
    </source>
</reference>
<dbReference type="RefSeq" id="WP_344880939.1">
    <property type="nucleotide sequence ID" value="NZ_BAAAZP010000082.1"/>
</dbReference>
<comment type="caution">
    <text evidence="1">The sequence shown here is derived from an EMBL/GenBank/DDBJ whole genome shotgun (WGS) entry which is preliminary data.</text>
</comment>
<dbReference type="Proteomes" id="UP001500902">
    <property type="component" value="Unassembled WGS sequence"/>
</dbReference>
<dbReference type="InterPro" id="IPR029058">
    <property type="entry name" value="AB_hydrolase_fold"/>
</dbReference>
<sequence length="81" mass="9205">MQETPYYDDPGVAYAIELTTYDANGNMTKFPRHYDNYFVPRRYAFVSVDMIGTRLSDSRLVPYGPPACWTGVAQAGERSRS</sequence>
<dbReference type="Gene3D" id="3.40.50.1820">
    <property type="entry name" value="alpha/beta hydrolase"/>
    <property type="match status" value="1"/>
</dbReference>
<name>A0ABP7BZZ6_9ACTN</name>
<evidence type="ECO:0000313" key="2">
    <source>
        <dbReference type="Proteomes" id="UP001500902"/>
    </source>
</evidence>
<organism evidence="1 2">
    <name type="scientific">Nonomuraea antimicrobica</name>
    <dbReference type="NCBI Taxonomy" id="561173"/>
    <lineage>
        <taxon>Bacteria</taxon>
        <taxon>Bacillati</taxon>
        <taxon>Actinomycetota</taxon>
        <taxon>Actinomycetes</taxon>
        <taxon>Streptosporangiales</taxon>
        <taxon>Streptosporangiaceae</taxon>
        <taxon>Nonomuraea</taxon>
    </lineage>
</organism>
<dbReference type="EMBL" id="BAAAZP010000082">
    <property type="protein sequence ID" value="GAA3674892.1"/>
    <property type="molecule type" value="Genomic_DNA"/>
</dbReference>
<protein>
    <submittedName>
        <fullName evidence="1">Uncharacterized protein</fullName>
    </submittedName>
</protein>